<keyword evidence="3" id="KW-1185">Reference proteome</keyword>
<evidence type="ECO:0000313" key="2">
    <source>
        <dbReference type="EMBL" id="ABD11101.1"/>
    </source>
</evidence>
<dbReference type="KEGG" id="fra:Francci3_1725"/>
<protein>
    <submittedName>
        <fullName evidence="2">Uncharacterized protein</fullName>
    </submittedName>
</protein>
<proteinExistence type="predicted"/>
<dbReference type="eggNOG" id="ENOG5033XWC">
    <property type="taxonomic scope" value="Bacteria"/>
</dbReference>
<evidence type="ECO:0000313" key="3">
    <source>
        <dbReference type="Proteomes" id="UP000001937"/>
    </source>
</evidence>
<dbReference type="AlphaFoldDB" id="Q2JC91"/>
<dbReference type="EMBL" id="CP000249">
    <property type="protein sequence ID" value="ABD11101.1"/>
    <property type="molecule type" value="Genomic_DNA"/>
</dbReference>
<accession>Q2JC91</accession>
<feature type="region of interest" description="Disordered" evidence="1">
    <location>
        <begin position="1"/>
        <end position="21"/>
    </location>
</feature>
<gene>
    <name evidence="2" type="ordered locus">Francci3_1725</name>
</gene>
<evidence type="ECO:0000256" key="1">
    <source>
        <dbReference type="SAM" id="MobiDB-lite"/>
    </source>
</evidence>
<dbReference type="RefSeq" id="WP_011436163.1">
    <property type="nucleotide sequence ID" value="NC_007777.1"/>
</dbReference>
<name>Q2JC91_FRACC</name>
<dbReference type="PhylomeDB" id="Q2JC91"/>
<dbReference type="HOGENOM" id="CLU_090962_0_0_11"/>
<sequence>MTNGAFSSDTPSALPGARVQPEDMARVTADDWRAIQTKARKFCRVLDAVHSRKRMDGNATITGRGYGTADASDDITQDAVLLFAQLLGKIIRKFEPVTYSVATREPDSWLYVTRQGGTFLATRDSIQYTAMRDAARRNGYQIDKKPDEIDATPGAQQMKAVARMEFVAVATHLAANSEAIWGLAFGDGREFPVLADVLNEGNKADDIGRAGILSKVAQKRHGGAYGSRRAVIRTRDAALAEFRELSERADAVREMFTYRATRDGKED</sequence>
<dbReference type="OrthoDB" id="3211355at2"/>
<feature type="compositionally biased region" description="Polar residues" evidence="1">
    <location>
        <begin position="1"/>
        <end position="11"/>
    </location>
</feature>
<reference evidence="2 3" key="1">
    <citation type="journal article" date="2007" name="Genome Res.">
        <title>Genome characteristics of facultatively symbiotic Frankia sp. strains reflect host range and host plant biogeography.</title>
        <authorList>
            <person name="Normand P."/>
            <person name="Lapierre P."/>
            <person name="Tisa L.S."/>
            <person name="Gogarten J.P."/>
            <person name="Alloisio N."/>
            <person name="Bagnarol E."/>
            <person name="Bassi C.A."/>
            <person name="Berry A.M."/>
            <person name="Bickhart D.M."/>
            <person name="Choisne N."/>
            <person name="Couloux A."/>
            <person name="Cournoyer B."/>
            <person name="Cruveiller S."/>
            <person name="Daubin V."/>
            <person name="Demange N."/>
            <person name="Francino M.P."/>
            <person name="Goltsman E."/>
            <person name="Huang Y."/>
            <person name="Kopp O.R."/>
            <person name="Labarre L."/>
            <person name="Lapidus A."/>
            <person name="Lavire C."/>
            <person name="Marechal J."/>
            <person name="Martinez M."/>
            <person name="Mastronunzio J.E."/>
            <person name="Mullin B.C."/>
            <person name="Niemann J."/>
            <person name="Pujic P."/>
            <person name="Rawnsley T."/>
            <person name="Rouy Z."/>
            <person name="Schenowitz C."/>
            <person name="Sellstedt A."/>
            <person name="Tavares F."/>
            <person name="Tomkins J.P."/>
            <person name="Vallenet D."/>
            <person name="Valverde C."/>
            <person name="Wall L.G."/>
            <person name="Wang Y."/>
            <person name="Medigue C."/>
            <person name="Benson D.R."/>
        </authorList>
    </citation>
    <scope>NUCLEOTIDE SEQUENCE [LARGE SCALE GENOMIC DNA]</scope>
    <source>
        <strain evidence="3">DSM 45818 / CECT 9043 / CcI3</strain>
    </source>
</reference>
<organism evidence="2 3">
    <name type="scientific">Frankia casuarinae (strain DSM 45818 / CECT 9043 / HFP020203 / CcI3)</name>
    <dbReference type="NCBI Taxonomy" id="106370"/>
    <lineage>
        <taxon>Bacteria</taxon>
        <taxon>Bacillati</taxon>
        <taxon>Actinomycetota</taxon>
        <taxon>Actinomycetes</taxon>
        <taxon>Frankiales</taxon>
        <taxon>Frankiaceae</taxon>
        <taxon>Frankia</taxon>
    </lineage>
</organism>
<dbReference type="Proteomes" id="UP000001937">
    <property type="component" value="Chromosome"/>
</dbReference>